<dbReference type="EMBL" id="JALJOQ010000056">
    <property type="protein sequence ID" value="KAK9803754.1"/>
    <property type="molecule type" value="Genomic_DNA"/>
</dbReference>
<gene>
    <name evidence="1" type="ORF">WJX73_001799</name>
</gene>
<organism evidence="1 2">
    <name type="scientific">Symbiochloris irregularis</name>
    <dbReference type="NCBI Taxonomy" id="706552"/>
    <lineage>
        <taxon>Eukaryota</taxon>
        <taxon>Viridiplantae</taxon>
        <taxon>Chlorophyta</taxon>
        <taxon>core chlorophytes</taxon>
        <taxon>Trebouxiophyceae</taxon>
        <taxon>Trebouxiales</taxon>
        <taxon>Trebouxiaceae</taxon>
        <taxon>Symbiochloris</taxon>
    </lineage>
</organism>
<dbReference type="AlphaFoldDB" id="A0AAW1P0C7"/>
<sequence>MGAKHPRDGGFPIWVRADDPPVDFGSGPALCQTGHYATQHLLPSAIVKLLGGDTGLRVPVRSKEDLRRLADSPVFSVLAPKSGLLEGILTGQ</sequence>
<reference evidence="1 2" key="1">
    <citation type="journal article" date="2024" name="Nat. Commun.">
        <title>Phylogenomics reveals the evolutionary origins of lichenization in chlorophyte algae.</title>
        <authorList>
            <person name="Puginier C."/>
            <person name="Libourel C."/>
            <person name="Otte J."/>
            <person name="Skaloud P."/>
            <person name="Haon M."/>
            <person name="Grisel S."/>
            <person name="Petersen M."/>
            <person name="Berrin J.G."/>
            <person name="Delaux P.M."/>
            <person name="Dal Grande F."/>
            <person name="Keller J."/>
        </authorList>
    </citation>
    <scope>NUCLEOTIDE SEQUENCE [LARGE SCALE GENOMIC DNA]</scope>
    <source>
        <strain evidence="1 2">SAG 2036</strain>
    </source>
</reference>
<proteinExistence type="predicted"/>
<comment type="caution">
    <text evidence="1">The sequence shown here is derived from an EMBL/GenBank/DDBJ whole genome shotgun (WGS) entry which is preliminary data.</text>
</comment>
<keyword evidence="2" id="KW-1185">Reference proteome</keyword>
<evidence type="ECO:0000313" key="1">
    <source>
        <dbReference type="EMBL" id="KAK9803754.1"/>
    </source>
</evidence>
<protein>
    <submittedName>
        <fullName evidence="1">Uncharacterized protein</fullName>
    </submittedName>
</protein>
<name>A0AAW1P0C7_9CHLO</name>
<accession>A0AAW1P0C7</accession>
<dbReference type="Proteomes" id="UP001465755">
    <property type="component" value="Unassembled WGS sequence"/>
</dbReference>
<evidence type="ECO:0000313" key="2">
    <source>
        <dbReference type="Proteomes" id="UP001465755"/>
    </source>
</evidence>